<dbReference type="eggNOG" id="COG0438">
    <property type="taxonomic scope" value="Bacteria"/>
</dbReference>
<dbReference type="GO" id="GO:0016757">
    <property type="term" value="F:glycosyltransferase activity"/>
    <property type="evidence" value="ECO:0007669"/>
    <property type="project" value="TreeGrafter"/>
</dbReference>
<dbReference type="PANTHER" id="PTHR45947">
    <property type="entry name" value="SULFOQUINOVOSYL TRANSFERASE SQD2"/>
    <property type="match status" value="1"/>
</dbReference>
<dbReference type="Pfam" id="PF13692">
    <property type="entry name" value="Glyco_trans_1_4"/>
    <property type="match status" value="1"/>
</dbReference>
<dbReference type="InterPro" id="IPR050194">
    <property type="entry name" value="Glycosyltransferase_grp1"/>
</dbReference>
<accession>Q0S5G7</accession>
<dbReference type="KEGG" id="rha:RHA1_ro05439"/>
<organism evidence="1 2">
    <name type="scientific">Rhodococcus jostii (strain RHA1)</name>
    <dbReference type="NCBI Taxonomy" id="101510"/>
    <lineage>
        <taxon>Bacteria</taxon>
        <taxon>Bacillati</taxon>
        <taxon>Actinomycetota</taxon>
        <taxon>Actinomycetes</taxon>
        <taxon>Mycobacteriales</taxon>
        <taxon>Nocardiaceae</taxon>
        <taxon>Rhodococcus</taxon>
    </lineage>
</organism>
<evidence type="ECO:0000313" key="1">
    <source>
        <dbReference type="EMBL" id="ABG97219.1"/>
    </source>
</evidence>
<dbReference type="AlphaFoldDB" id="Q0S5G7"/>
<dbReference type="PATRIC" id="fig|101510.16.peg.5480"/>
<dbReference type="CAZy" id="GT4">
    <property type="family name" value="Glycosyltransferase Family 4"/>
</dbReference>
<evidence type="ECO:0000313" key="2">
    <source>
        <dbReference type="Proteomes" id="UP000008710"/>
    </source>
</evidence>
<dbReference type="SUPFAM" id="SSF53756">
    <property type="entry name" value="UDP-Glycosyltransferase/glycogen phosphorylase"/>
    <property type="match status" value="1"/>
</dbReference>
<dbReference type="EMBL" id="CP000431">
    <property type="protein sequence ID" value="ABG97219.1"/>
    <property type="molecule type" value="Genomic_DNA"/>
</dbReference>
<dbReference type="Gene3D" id="3.40.50.2000">
    <property type="entry name" value="Glycogen Phosphorylase B"/>
    <property type="match status" value="2"/>
</dbReference>
<gene>
    <name evidence="1" type="ordered locus">RHA1_ro05439</name>
</gene>
<proteinExistence type="predicted"/>
<sequence length="371" mass="41097">MVGARPRVSIILPYLNSYRVPLLQALDTKLADQGIALDVATGTPEGVDVARGDGATGYPTRELRKLGVPTPKGAVYIRRLDKTIRSADVVIVEHAIKNLDSHALLFRPRTSAKVAIWGHGRTITKPQSALENRVQRAMIARADWYFGYTPGSVARANQMGMPADRCTNVQNTVDTDHLKALRRQHPRAGGAEWPALYVGGLDESKRLDFLLEAGRRIHAQDPRFRLIVVGNGRDRGKVETAAREEWCTYLGNFPLADNFYAVKDCNAILMPGRVGLAAVDSFAIEAPIVTTDWTWHAPEFEYLTTQNSITTADTVDDYAYRILDLMRSPTALADLQQQCAHTAEQLSIEDMATRFADGVVSVLDSKRRTRL</sequence>
<dbReference type="Proteomes" id="UP000008710">
    <property type="component" value="Chromosome"/>
</dbReference>
<reference evidence="2" key="1">
    <citation type="journal article" date="2006" name="Proc. Natl. Acad. Sci. U.S.A.">
        <title>The complete genome of Rhodococcus sp. RHA1 provides insights into a catabolic powerhouse.</title>
        <authorList>
            <person name="McLeod M.P."/>
            <person name="Warren R.L."/>
            <person name="Hsiao W.W.L."/>
            <person name="Araki N."/>
            <person name="Myhre M."/>
            <person name="Fernandes C."/>
            <person name="Miyazawa D."/>
            <person name="Wong W."/>
            <person name="Lillquist A.L."/>
            <person name="Wang D."/>
            <person name="Dosanjh M."/>
            <person name="Hara H."/>
            <person name="Petrescu A."/>
            <person name="Morin R.D."/>
            <person name="Yang G."/>
            <person name="Stott J.M."/>
            <person name="Schein J.E."/>
            <person name="Shin H."/>
            <person name="Smailus D."/>
            <person name="Siddiqui A.S."/>
            <person name="Marra M.A."/>
            <person name="Jones S.J.M."/>
            <person name="Holt R."/>
            <person name="Brinkman F.S.L."/>
            <person name="Miyauchi K."/>
            <person name="Fukuda M."/>
            <person name="Davies J.E."/>
            <person name="Mohn W.W."/>
            <person name="Eltis L.D."/>
        </authorList>
    </citation>
    <scope>NUCLEOTIDE SEQUENCE [LARGE SCALE GENOMIC DNA]</scope>
    <source>
        <strain evidence="2">RHA1</strain>
    </source>
</reference>
<dbReference type="PANTHER" id="PTHR45947:SF3">
    <property type="entry name" value="SULFOQUINOVOSYL TRANSFERASE SQD2"/>
    <property type="match status" value="1"/>
</dbReference>
<name>Q0S5G7_RHOJR</name>
<dbReference type="HOGENOM" id="CLU_060265_0_0_11"/>
<protein>
    <submittedName>
        <fullName evidence="1">Uncharacterized protein</fullName>
    </submittedName>
</protein>